<dbReference type="CDD" id="cd17895">
    <property type="entry name" value="AGPR_1_N"/>
    <property type="match status" value="1"/>
</dbReference>
<dbReference type="Proteomes" id="UP001204798">
    <property type="component" value="Unassembled WGS sequence"/>
</dbReference>
<dbReference type="HAMAP" id="MF_00150">
    <property type="entry name" value="ArgC_type1"/>
    <property type="match status" value="1"/>
</dbReference>
<comment type="subcellular location">
    <subcellularLocation>
        <location evidence="5">Cytoplasm</location>
    </subcellularLocation>
</comment>
<reference evidence="7 8" key="1">
    <citation type="submission" date="2022-08" db="EMBL/GenBank/DDBJ databases">
        <title>Bacterial and archaeal communities from various locations to study Microbial Dark Matter (Phase II).</title>
        <authorList>
            <person name="Stepanauskas R."/>
        </authorList>
    </citation>
    <scope>NUCLEOTIDE SEQUENCE [LARGE SCALE GENOMIC DNA]</scope>
    <source>
        <strain evidence="7 8">PD1</strain>
    </source>
</reference>
<accession>A0ABT2EPB1</accession>
<dbReference type="EC" id="1.2.1.38" evidence="5"/>
<comment type="pathway">
    <text evidence="5">Amino-acid biosynthesis; L-arginine biosynthesis; N(2)-acetyl-L-ornithine from L-glutamate: step 3/4.</text>
</comment>
<dbReference type="SUPFAM" id="SSF51735">
    <property type="entry name" value="NAD(P)-binding Rossmann-fold domains"/>
    <property type="match status" value="1"/>
</dbReference>
<protein>
    <recommendedName>
        <fullName evidence="5">N-acetyl-gamma-glutamyl-phosphate reductase</fullName>
        <shortName evidence="5">AGPR</shortName>
        <ecNumber evidence="5">1.2.1.38</ecNumber>
    </recommendedName>
    <alternativeName>
        <fullName evidence="5">N-acetyl-glutamate semialdehyde dehydrogenase</fullName>
        <shortName evidence="5">NAGSA dehydrogenase</shortName>
    </alternativeName>
</protein>
<dbReference type="PANTHER" id="PTHR32338">
    <property type="entry name" value="N-ACETYL-GAMMA-GLUTAMYL-PHOSPHATE REDUCTASE, CHLOROPLASTIC-RELATED-RELATED"/>
    <property type="match status" value="1"/>
</dbReference>
<evidence type="ECO:0000256" key="3">
    <source>
        <dbReference type="ARBA" id="ARBA00022857"/>
    </source>
</evidence>
<dbReference type="PANTHER" id="PTHR32338:SF10">
    <property type="entry name" value="N-ACETYL-GAMMA-GLUTAMYL-PHOSPHATE REDUCTASE, CHLOROPLASTIC-RELATED"/>
    <property type="match status" value="1"/>
</dbReference>
<evidence type="ECO:0000313" key="8">
    <source>
        <dbReference type="Proteomes" id="UP001204798"/>
    </source>
</evidence>
<dbReference type="Pfam" id="PF01118">
    <property type="entry name" value="Semialdhyde_dh"/>
    <property type="match status" value="1"/>
</dbReference>
<comment type="catalytic activity">
    <reaction evidence="5">
        <text>N-acetyl-L-glutamate 5-semialdehyde + phosphate + NADP(+) = N-acetyl-L-glutamyl 5-phosphate + NADPH + H(+)</text>
        <dbReference type="Rhea" id="RHEA:21588"/>
        <dbReference type="ChEBI" id="CHEBI:15378"/>
        <dbReference type="ChEBI" id="CHEBI:29123"/>
        <dbReference type="ChEBI" id="CHEBI:43474"/>
        <dbReference type="ChEBI" id="CHEBI:57783"/>
        <dbReference type="ChEBI" id="CHEBI:57936"/>
        <dbReference type="ChEBI" id="CHEBI:58349"/>
        <dbReference type="EC" id="1.2.1.38"/>
    </reaction>
</comment>
<dbReference type="NCBIfam" id="TIGR01850">
    <property type="entry name" value="argC"/>
    <property type="match status" value="1"/>
</dbReference>
<dbReference type="InterPro" id="IPR050085">
    <property type="entry name" value="AGPR"/>
</dbReference>
<comment type="similarity">
    <text evidence="5">Belongs to the NAGSA dehydrogenase family. Type 1 subfamily.</text>
</comment>
<dbReference type="InterPro" id="IPR036291">
    <property type="entry name" value="NAD(P)-bd_dom_sf"/>
</dbReference>
<evidence type="ECO:0000256" key="5">
    <source>
        <dbReference type="HAMAP-Rule" id="MF_00150"/>
    </source>
</evidence>
<keyword evidence="3 5" id="KW-0521">NADP</keyword>
<keyword evidence="8" id="KW-1185">Reference proteome</keyword>
<sequence length="351" mass="38789">MESRKLKVAIVGATGYTGGELVRLLLQHPNAEVVALLRLSSEEALPLHKAHPHLRGLTKLECVPYDDGLLDGVDAAFLAVPNGVAMELAPRLLEKGVKVIDLSADFRFRDPETYERWYRKSHSAKDLLVEAVYGLPEIRREQIRNARLVANPGCYPVSALLALAPLLRRRLVHLDSIVIDSKSGVSGAGRSRLEVGYLFTELDEDFRAYGVANHRHTPEMEQEFSELAGEPVCLTFTPHLVPMVRGIFTTAYAKLTEPLSVEDARKVYESDYADEPFVRLLEVGELPRVKAVVGSNFCDVSVVVDERTQRVIALSVIDNLVKGASGNAVQCFNLMFNLDERTGLWCGGIAP</sequence>
<keyword evidence="1 5" id="KW-0055">Arginine biosynthesis</keyword>
<proteinExistence type="inferred from homology"/>
<dbReference type="InterPro" id="IPR058924">
    <property type="entry name" value="AGPR_dimerisation_dom"/>
</dbReference>
<evidence type="ECO:0000259" key="6">
    <source>
        <dbReference type="SMART" id="SM00859"/>
    </source>
</evidence>
<keyword evidence="4 5" id="KW-0560">Oxidoreductase</keyword>
<keyword evidence="5" id="KW-0963">Cytoplasm</keyword>
<comment type="function">
    <text evidence="5">Catalyzes the NADPH-dependent reduction of N-acetyl-5-glutamyl phosphate to yield N-acetyl-L-glutamate 5-semialdehyde.</text>
</comment>
<evidence type="ECO:0000256" key="4">
    <source>
        <dbReference type="ARBA" id="ARBA00023002"/>
    </source>
</evidence>
<dbReference type="CDD" id="cd23934">
    <property type="entry name" value="AGPR_1_C"/>
    <property type="match status" value="1"/>
</dbReference>
<comment type="caution">
    <text evidence="7">The sequence shown here is derived from an EMBL/GenBank/DDBJ whole genome shotgun (WGS) entry which is preliminary data.</text>
</comment>
<dbReference type="GO" id="GO:0003942">
    <property type="term" value="F:N-acetyl-gamma-glutamyl-phosphate reductase activity"/>
    <property type="evidence" value="ECO:0007669"/>
    <property type="project" value="UniProtKB-EC"/>
</dbReference>
<dbReference type="InterPro" id="IPR000706">
    <property type="entry name" value="AGPR_type-1"/>
</dbReference>
<dbReference type="Gene3D" id="3.30.360.10">
    <property type="entry name" value="Dihydrodipicolinate Reductase, domain 2"/>
    <property type="match status" value="1"/>
</dbReference>
<evidence type="ECO:0000313" key="7">
    <source>
        <dbReference type="EMBL" id="MCS3919772.1"/>
    </source>
</evidence>
<dbReference type="InterPro" id="IPR000534">
    <property type="entry name" value="Semialdehyde_DH_NAD-bd"/>
</dbReference>
<dbReference type="SMART" id="SM00859">
    <property type="entry name" value="Semialdhyde_dh"/>
    <property type="match status" value="1"/>
</dbReference>
<dbReference type="EMBL" id="JANUCP010000004">
    <property type="protein sequence ID" value="MCS3919772.1"/>
    <property type="molecule type" value="Genomic_DNA"/>
</dbReference>
<dbReference type="RefSeq" id="WP_259096599.1">
    <property type="nucleotide sequence ID" value="NZ_CP130454.1"/>
</dbReference>
<dbReference type="SUPFAM" id="SSF55347">
    <property type="entry name" value="Glyceraldehyde-3-phosphate dehydrogenase-like, C-terminal domain"/>
    <property type="match status" value="1"/>
</dbReference>
<feature type="active site" evidence="5">
    <location>
        <position position="154"/>
    </location>
</feature>
<dbReference type="Pfam" id="PF22698">
    <property type="entry name" value="Semialdhyde_dhC_1"/>
    <property type="match status" value="1"/>
</dbReference>
<organism evidence="7 8">
    <name type="scientific">Candidatus Fervidibacter sacchari</name>
    <dbReference type="NCBI Taxonomy" id="1448929"/>
    <lineage>
        <taxon>Bacteria</taxon>
        <taxon>Candidatus Fervidibacterota</taxon>
        <taxon>Candidatus Fervidibacter</taxon>
    </lineage>
</organism>
<name>A0ABT2EPB1_9BACT</name>
<keyword evidence="2 5" id="KW-0028">Amino-acid biosynthesis</keyword>
<evidence type="ECO:0000256" key="1">
    <source>
        <dbReference type="ARBA" id="ARBA00022571"/>
    </source>
</evidence>
<evidence type="ECO:0000256" key="2">
    <source>
        <dbReference type="ARBA" id="ARBA00022605"/>
    </source>
</evidence>
<feature type="domain" description="Semialdehyde dehydrogenase NAD-binding" evidence="6">
    <location>
        <begin position="7"/>
        <end position="146"/>
    </location>
</feature>
<gene>
    <name evidence="5" type="primary">argC</name>
    <name evidence="7" type="ORF">M2350_002189</name>
</gene>
<dbReference type="Gene3D" id="3.40.50.720">
    <property type="entry name" value="NAD(P)-binding Rossmann-like Domain"/>
    <property type="match status" value="1"/>
</dbReference>